<accession>L9YXN5</accession>
<dbReference type="Proteomes" id="UP000011618">
    <property type="component" value="Unassembled WGS sequence"/>
</dbReference>
<protein>
    <submittedName>
        <fullName evidence="1">Uncharacterized protein</fullName>
    </submittedName>
</protein>
<dbReference type="Pfam" id="PF25943">
    <property type="entry name" value="DUF7983"/>
    <property type="match status" value="1"/>
</dbReference>
<dbReference type="InterPro" id="IPR058289">
    <property type="entry name" value="DUF7983"/>
</dbReference>
<comment type="caution">
    <text evidence="1">The sequence shown here is derived from an EMBL/GenBank/DDBJ whole genome shotgun (WGS) entry which is preliminary data.</text>
</comment>
<evidence type="ECO:0000313" key="1">
    <source>
        <dbReference type="EMBL" id="ELY78242.1"/>
    </source>
</evidence>
<reference evidence="1 2" key="1">
    <citation type="journal article" date="2014" name="PLoS Genet.">
        <title>Phylogenetically driven sequencing of extremely halophilic archaea reveals strategies for static and dynamic osmo-response.</title>
        <authorList>
            <person name="Becker E.A."/>
            <person name="Seitzer P.M."/>
            <person name="Tritt A."/>
            <person name="Larsen D."/>
            <person name="Krusor M."/>
            <person name="Yao A.I."/>
            <person name="Wu D."/>
            <person name="Madern D."/>
            <person name="Eisen J.A."/>
            <person name="Darling A.E."/>
            <person name="Facciotti M.T."/>
        </authorList>
    </citation>
    <scope>NUCLEOTIDE SEQUENCE [LARGE SCALE GENOMIC DNA]</scope>
    <source>
        <strain evidence="1 2">DSM 3751</strain>
    </source>
</reference>
<evidence type="ECO:0000313" key="2">
    <source>
        <dbReference type="Proteomes" id="UP000011618"/>
    </source>
</evidence>
<gene>
    <name evidence="1" type="ORF">C487_09449</name>
</gene>
<proteinExistence type="predicted"/>
<organism evidence="1 2">
    <name type="scientific">Natrinema pallidum DSM 3751</name>
    <dbReference type="NCBI Taxonomy" id="1227495"/>
    <lineage>
        <taxon>Archaea</taxon>
        <taxon>Methanobacteriati</taxon>
        <taxon>Methanobacteriota</taxon>
        <taxon>Stenosarchaea group</taxon>
        <taxon>Halobacteria</taxon>
        <taxon>Halobacteriales</taxon>
        <taxon>Natrialbaceae</taxon>
        <taxon>Natrinema</taxon>
    </lineage>
</organism>
<dbReference type="EMBL" id="AOII01000046">
    <property type="protein sequence ID" value="ELY78242.1"/>
    <property type="molecule type" value="Genomic_DNA"/>
</dbReference>
<name>L9YXN5_9EURY</name>
<sequence length="66" mass="7370">MSVDRDKVDDALVMTELTESNVYDISGSEYVRNVVVYGSQGVGRNRFVASIPIRIGSLSLIFNRFI</sequence>
<dbReference type="AlphaFoldDB" id="L9YXN5"/>